<dbReference type="PROSITE" id="PS00141">
    <property type="entry name" value="ASP_PROTEASE"/>
    <property type="match status" value="1"/>
</dbReference>
<dbReference type="GO" id="GO:0006508">
    <property type="term" value="P:proteolysis"/>
    <property type="evidence" value="ECO:0007669"/>
    <property type="project" value="InterPro"/>
</dbReference>
<keyword evidence="1" id="KW-0064">Aspartyl protease</keyword>
<sequence length="359" mass="39561">MLCVSLVRPTRAIQERVEIVQRGRGELLQGKHACVEGFWRAAGCCCKHKMDQKALSYQRLIRVSSVNSTYFGPEKEDSSDDEQEGCFSCRRINTDHHASDCTANWQQAPDVPEGWAEFEKKKAKAAKNDTLHRIAEDSEDDISTDEENEYAPQFISTIPITLHNDTNSKTLQALADSGASSSFIADKVVEKLGLVVHCLPVPTLVKTAIKGQARAFHVTSFVKIPITLENGTWEAGHTILKVAKLQEPLEVVLGFKFLVKHKVTIDFSAHKILVPHPTVPDVKIDLLAPVFGPHPQRGAARNAKRSDKARINWSAVIAYIDGVLWYSGSRWSHFGRISGSGVESSHFEPGSGVISDVAG</sequence>
<evidence type="ECO:0000313" key="2">
    <source>
        <dbReference type="EMBL" id="SGY54822.1"/>
    </source>
</evidence>
<dbReference type="Proteomes" id="UP000249464">
    <property type="component" value="Unassembled WGS sequence"/>
</dbReference>
<reference evidence="2 3" key="1">
    <citation type="submission" date="2016-11" db="EMBL/GenBank/DDBJ databases">
        <authorList>
            <person name="Jaros S."/>
            <person name="Januszkiewicz K."/>
            <person name="Wedrychowicz H."/>
        </authorList>
    </citation>
    <scope>NUCLEOTIDE SEQUENCE [LARGE SCALE GENOMIC DNA]</scope>
</reference>
<organism evidence="2 3">
    <name type="scientific">Microbotryum silenes-dioicae</name>
    <dbReference type="NCBI Taxonomy" id="796604"/>
    <lineage>
        <taxon>Eukaryota</taxon>
        <taxon>Fungi</taxon>
        <taxon>Dikarya</taxon>
        <taxon>Basidiomycota</taxon>
        <taxon>Pucciniomycotina</taxon>
        <taxon>Microbotryomycetes</taxon>
        <taxon>Microbotryales</taxon>
        <taxon>Microbotryaceae</taxon>
        <taxon>Microbotryum</taxon>
    </lineage>
</organism>
<evidence type="ECO:0000313" key="3">
    <source>
        <dbReference type="Proteomes" id="UP000249464"/>
    </source>
</evidence>
<dbReference type="InterPro" id="IPR001969">
    <property type="entry name" value="Aspartic_peptidase_AS"/>
</dbReference>
<proteinExistence type="predicted"/>
<dbReference type="CDD" id="cd00303">
    <property type="entry name" value="retropepsin_like"/>
    <property type="match status" value="1"/>
</dbReference>
<dbReference type="SUPFAM" id="SSF50630">
    <property type="entry name" value="Acid proteases"/>
    <property type="match status" value="1"/>
</dbReference>
<gene>
    <name evidence="2" type="primary">BQ5605_C006g03914</name>
    <name evidence="2" type="ORF">BQ5605_C006G03914</name>
</gene>
<evidence type="ECO:0000256" key="1">
    <source>
        <dbReference type="ARBA" id="ARBA00022750"/>
    </source>
</evidence>
<name>A0A2X0M9K9_9BASI</name>
<protein>
    <submittedName>
        <fullName evidence="2">BQ5605_C006g03914 protein</fullName>
    </submittedName>
</protein>
<accession>A0A2X0M9K9</accession>
<keyword evidence="3" id="KW-1185">Reference proteome</keyword>
<dbReference type="Gene3D" id="2.40.70.10">
    <property type="entry name" value="Acid Proteases"/>
    <property type="match status" value="1"/>
</dbReference>
<dbReference type="Pfam" id="PF08284">
    <property type="entry name" value="RVP_2"/>
    <property type="match status" value="1"/>
</dbReference>
<keyword evidence="1" id="KW-0645">Protease</keyword>
<dbReference type="EMBL" id="FQNC01000044">
    <property type="protein sequence ID" value="SGY54822.1"/>
    <property type="molecule type" value="Genomic_DNA"/>
</dbReference>
<dbReference type="AlphaFoldDB" id="A0A2X0M9K9"/>
<dbReference type="GO" id="GO:0004190">
    <property type="term" value="F:aspartic-type endopeptidase activity"/>
    <property type="evidence" value="ECO:0007669"/>
    <property type="project" value="UniProtKB-KW"/>
</dbReference>
<keyword evidence="1" id="KW-0378">Hydrolase</keyword>
<dbReference type="InterPro" id="IPR021109">
    <property type="entry name" value="Peptidase_aspartic_dom_sf"/>
</dbReference>